<dbReference type="AlphaFoldDB" id="A0AA88IGS1"/>
<keyword evidence="3" id="KW-1185">Reference proteome</keyword>
<proteinExistence type="predicted"/>
<accession>A0AA88IGS1</accession>
<name>A0AA88IGS1_TACVA</name>
<evidence type="ECO:0000256" key="1">
    <source>
        <dbReference type="SAM" id="MobiDB-lite"/>
    </source>
</evidence>
<dbReference type="EMBL" id="JAVHJS010000025">
    <property type="protein sequence ID" value="KAK2816147.1"/>
    <property type="molecule type" value="Genomic_DNA"/>
</dbReference>
<comment type="caution">
    <text evidence="2">The sequence shown here is derived from an EMBL/GenBank/DDBJ whole genome shotgun (WGS) entry which is preliminary data.</text>
</comment>
<gene>
    <name evidence="2" type="ORF">Q7C36_022418</name>
</gene>
<feature type="compositionally biased region" description="Acidic residues" evidence="1">
    <location>
        <begin position="197"/>
        <end position="218"/>
    </location>
</feature>
<feature type="compositionally biased region" description="Basic residues" evidence="1">
    <location>
        <begin position="242"/>
        <end position="251"/>
    </location>
</feature>
<dbReference type="PANTHER" id="PTHR34348:SF1">
    <property type="entry name" value="SURFEIT LOCUS PROTEIN 2"/>
    <property type="match status" value="1"/>
</dbReference>
<feature type="region of interest" description="Disordered" evidence="1">
    <location>
        <begin position="126"/>
        <end position="251"/>
    </location>
</feature>
<evidence type="ECO:0008006" key="4">
    <source>
        <dbReference type="Google" id="ProtNLM"/>
    </source>
</evidence>
<organism evidence="2 3">
    <name type="scientific">Tachysurus vachellii</name>
    <name type="common">Darkbarbel catfish</name>
    <name type="synonym">Pelteobagrus vachellii</name>
    <dbReference type="NCBI Taxonomy" id="175792"/>
    <lineage>
        <taxon>Eukaryota</taxon>
        <taxon>Metazoa</taxon>
        <taxon>Chordata</taxon>
        <taxon>Craniata</taxon>
        <taxon>Vertebrata</taxon>
        <taxon>Euteleostomi</taxon>
        <taxon>Actinopterygii</taxon>
        <taxon>Neopterygii</taxon>
        <taxon>Teleostei</taxon>
        <taxon>Ostariophysi</taxon>
        <taxon>Siluriformes</taxon>
        <taxon>Bagridae</taxon>
        <taxon>Tachysurus</taxon>
    </lineage>
</organism>
<sequence>MDALPADLREFLQNQPFLELTEDKKIKCTLNGHEFPCNLAEVQSFISGKKYKKLCAGEEFNYCQYEPHLVPSTKQQNHLFCKLTLRHLNRVPHHVLRHVSGKRFKKALAEYEECVKQGVEFVPFRLRQKKSRPKNTEDGMESTSEGSSKHKQKQKVKKKQDSGIWAPSSSEGEASDSEDSMSDLYPPTLFTLKNPEGQEEIEEDEDEFQTDDEDEDMEVSAPEEAKQAVQKRKKVQSAGFNKKFKKNKKRKGFKQISKATHFVVFTFGLKKQRLRFCGNLQAFTGKFTLNT</sequence>
<dbReference type="PANTHER" id="PTHR34348">
    <property type="entry name" value="SURFEIT LOCUS PROTEIN 2"/>
    <property type="match status" value="1"/>
</dbReference>
<dbReference type="InterPro" id="IPR008833">
    <property type="entry name" value="Surf2"/>
</dbReference>
<dbReference type="Proteomes" id="UP001187315">
    <property type="component" value="Unassembled WGS sequence"/>
</dbReference>
<protein>
    <recommendedName>
        <fullName evidence="4">Surfeit 2</fullName>
    </recommendedName>
</protein>
<evidence type="ECO:0000313" key="3">
    <source>
        <dbReference type="Proteomes" id="UP001187315"/>
    </source>
</evidence>
<feature type="compositionally biased region" description="Basic residues" evidence="1">
    <location>
        <begin position="149"/>
        <end position="158"/>
    </location>
</feature>
<dbReference type="Pfam" id="PF05477">
    <property type="entry name" value="SURF2"/>
    <property type="match status" value="1"/>
</dbReference>
<evidence type="ECO:0000313" key="2">
    <source>
        <dbReference type="EMBL" id="KAK2816147.1"/>
    </source>
</evidence>
<reference evidence="2" key="1">
    <citation type="submission" date="2023-08" db="EMBL/GenBank/DDBJ databases">
        <title>Pelteobagrus vachellii genome.</title>
        <authorList>
            <person name="Liu H."/>
        </authorList>
    </citation>
    <scope>NUCLEOTIDE SEQUENCE</scope>
    <source>
        <strain evidence="2">PRFRI_2022a</strain>
        <tissue evidence="2">Muscle</tissue>
    </source>
</reference>